<dbReference type="Proteomes" id="UP001501588">
    <property type="component" value="Unassembled WGS sequence"/>
</dbReference>
<feature type="transmembrane region" description="Helical" evidence="1">
    <location>
        <begin position="187"/>
        <end position="211"/>
    </location>
</feature>
<comment type="caution">
    <text evidence="2">The sequence shown here is derived from an EMBL/GenBank/DDBJ whole genome shotgun (WGS) entry which is preliminary data.</text>
</comment>
<evidence type="ECO:0000256" key="1">
    <source>
        <dbReference type="SAM" id="Phobius"/>
    </source>
</evidence>
<dbReference type="Pfam" id="PF06055">
    <property type="entry name" value="ExoD"/>
    <property type="match status" value="1"/>
</dbReference>
<evidence type="ECO:0000313" key="3">
    <source>
        <dbReference type="Proteomes" id="UP001501588"/>
    </source>
</evidence>
<evidence type="ECO:0008006" key="4">
    <source>
        <dbReference type="Google" id="ProtNLM"/>
    </source>
</evidence>
<sequence>MDGNLEAALGAATRGGGHHHDAGPPISRIVAEVALRCPGEEITLGEMAEAFGDRAFGLLILLLCLPSLLPLMASVFGLPMLILGVQMGLGRRVPKLPAFIARRAIRRSDLLRLSGASSKWLRQVEQYVKPRPGFFLSPIGERLFGWLTAYVALMLILPGPGTNGPPAFGNIIMALGLVEHDSRTVGIGMAVTVAGCAFATFILAAIGWIGVKALGWVF</sequence>
<dbReference type="RefSeq" id="WP_343897718.1">
    <property type="nucleotide sequence ID" value="NZ_BAAAFZ010000084.1"/>
</dbReference>
<dbReference type="PIRSF" id="PIRSF033239">
    <property type="entry name" value="ExoD"/>
    <property type="match status" value="1"/>
</dbReference>
<name>A0ABN1G228_9PROT</name>
<dbReference type="EMBL" id="BAAAFZ010000084">
    <property type="protein sequence ID" value="GAA0602630.1"/>
    <property type="molecule type" value="Genomic_DNA"/>
</dbReference>
<keyword evidence="3" id="KW-1185">Reference proteome</keyword>
<feature type="transmembrane region" description="Helical" evidence="1">
    <location>
        <begin position="55"/>
        <end position="85"/>
    </location>
</feature>
<keyword evidence="1" id="KW-0472">Membrane</keyword>
<gene>
    <name evidence="2" type="ORF">GCM10009416_45510</name>
</gene>
<organism evidence="2 3">
    <name type="scientific">Craurococcus roseus</name>
    <dbReference type="NCBI Taxonomy" id="77585"/>
    <lineage>
        <taxon>Bacteria</taxon>
        <taxon>Pseudomonadati</taxon>
        <taxon>Pseudomonadota</taxon>
        <taxon>Alphaproteobacteria</taxon>
        <taxon>Acetobacterales</taxon>
        <taxon>Acetobacteraceae</taxon>
        <taxon>Craurococcus</taxon>
    </lineage>
</organism>
<keyword evidence="1" id="KW-0812">Transmembrane</keyword>
<dbReference type="InterPro" id="IPR010331">
    <property type="entry name" value="ExoD"/>
</dbReference>
<proteinExistence type="predicted"/>
<reference evidence="2 3" key="1">
    <citation type="journal article" date="2019" name="Int. J. Syst. Evol. Microbiol.">
        <title>The Global Catalogue of Microorganisms (GCM) 10K type strain sequencing project: providing services to taxonomists for standard genome sequencing and annotation.</title>
        <authorList>
            <consortium name="The Broad Institute Genomics Platform"/>
            <consortium name="The Broad Institute Genome Sequencing Center for Infectious Disease"/>
            <person name="Wu L."/>
            <person name="Ma J."/>
        </authorList>
    </citation>
    <scope>NUCLEOTIDE SEQUENCE [LARGE SCALE GENOMIC DNA]</scope>
    <source>
        <strain evidence="2 3">JCM 9933</strain>
    </source>
</reference>
<dbReference type="PANTHER" id="PTHR41795">
    <property type="entry name" value="EXOPOLYSACCHARIDE SYNTHESIS PROTEIN"/>
    <property type="match status" value="1"/>
</dbReference>
<feature type="transmembrane region" description="Helical" evidence="1">
    <location>
        <begin position="143"/>
        <end position="161"/>
    </location>
</feature>
<accession>A0ABN1G228</accession>
<keyword evidence="1" id="KW-1133">Transmembrane helix</keyword>
<evidence type="ECO:0000313" key="2">
    <source>
        <dbReference type="EMBL" id="GAA0602630.1"/>
    </source>
</evidence>
<protein>
    <recommendedName>
        <fullName evidence="4">Exopolysaccharide biosynthesis protein</fullName>
    </recommendedName>
</protein>
<dbReference type="PANTHER" id="PTHR41795:SF1">
    <property type="entry name" value="EXOPOLYSACCHARIDE SYNTHESIS PROTEIN"/>
    <property type="match status" value="1"/>
</dbReference>